<keyword evidence="3" id="KW-1185">Reference proteome</keyword>
<dbReference type="EMBL" id="CAJGYM010000037">
    <property type="protein sequence ID" value="CAD6193720.1"/>
    <property type="molecule type" value="Genomic_DNA"/>
</dbReference>
<dbReference type="InterPro" id="IPR035161">
    <property type="entry name" value="DUF5332"/>
</dbReference>
<evidence type="ECO:0000313" key="2">
    <source>
        <dbReference type="EMBL" id="CAD6193720.1"/>
    </source>
</evidence>
<organism evidence="2 3">
    <name type="scientific">Caenorhabditis auriculariae</name>
    <dbReference type="NCBI Taxonomy" id="2777116"/>
    <lineage>
        <taxon>Eukaryota</taxon>
        <taxon>Metazoa</taxon>
        <taxon>Ecdysozoa</taxon>
        <taxon>Nematoda</taxon>
        <taxon>Chromadorea</taxon>
        <taxon>Rhabditida</taxon>
        <taxon>Rhabditina</taxon>
        <taxon>Rhabditomorpha</taxon>
        <taxon>Rhabditoidea</taxon>
        <taxon>Rhabditidae</taxon>
        <taxon>Peloderinae</taxon>
        <taxon>Caenorhabditis</taxon>
    </lineage>
</organism>
<dbReference type="PANTHER" id="PTHR38612:SF1">
    <property type="entry name" value="PROTEIN CBG06620"/>
    <property type="match status" value="1"/>
</dbReference>
<feature type="signal peptide" evidence="1">
    <location>
        <begin position="1"/>
        <end position="18"/>
    </location>
</feature>
<comment type="caution">
    <text evidence="2">The sequence shown here is derived from an EMBL/GenBank/DDBJ whole genome shotgun (WGS) entry which is preliminary data.</text>
</comment>
<accession>A0A8S1HKF6</accession>
<keyword evidence="1" id="KW-0732">Signal</keyword>
<name>A0A8S1HKF6_9PELO</name>
<reference evidence="2" key="1">
    <citation type="submission" date="2020-10" db="EMBL/GenBank/DDBJ databases">
        <authorList>
            <person name="Kikuchi T."/>
        </authorList>
    </citation>
    <scope>NUCLEOTIDE SEQUENCE</scope>
    <source>
        <strain evidence="2">NKZ352</strain>
    </source>
</reference>
<dbReference type="Pfam" id="PF17266">
    <property type="entry name" value="DUF5332"/>
    <property type="match status" value="1"/>
</dbReference>
<evidence type="ECO:0008006" key="4">
    <source>
        <dbReference type="Google" id="ProtNLM"/>
    </source>
</evidence>
<dbReference type="Proteomes" id="UP000835052">
    <property type="component" value="Unassembled WGS sequence"/>
</dbReference>
<dbReference type="AlphaFoldDB" id="A0A8S1HKF6"/>
<feature type="chain" id="PRO_5035918882" description="DUF19 domain-containing protein" evidence="1">
    <location>
        <begin position="19"/>
        <end position="200"/>
    </location>
</feature>
<dbReference type="OrthoDB" id="5774172at2759"/>
<sequence length="200" mass="22133">MISWWLITLAALLCSTEASTLNRQCRELLSCSIQKDCVNLPLLKEQMTNKSVSAQMYDDIDKSTDYGCIFTSGCQDECNDCPLCLNSKLQIVDILSGDSPTDGECPELIGCATKCVADSNMDILQINKCVRQTCAFHCFDGSCPKCSAFITRVFNQMCVAGEFRKRVNGFKGACFELFRDIVEAKFVEKFKAVGHKPAIG</sequence>
<proteinExistence type="predicted"/>
<dbReference type="PANTHER" id="PTHR38612">
    <property type="entry name" value="PROTEIN DCT-5-RELATED"/>
    <property type="match status" value="1"/>
</dbReference>
<evidence type="ECO:0000313" key="3">
    <source>
        <dbReference type="Proteomes" id="UP000835052"/>
    </source>
</evidence>
<protein>
    <recommendedName>
        <fullName evidence="4">DUF19 domain-containing protein</fullName>
    </recommendedName>
</protein>
<gene>
    <name evidence="2" type="ORF">CAUJ_LOCUS9639</name>
</gene>
<evidence type="ECO:0000256" key="1">
    <source>
        <dbReference type="SAM" id="SignalP"/>
    </source>
</evidence>